<dbReference type="EMBL" id="ML208279">
    <property type="protein sequence ID" value="TFK73090.1"/>
    <property type="molecule type" value="Genomic_DNA"/>
</dbReference>
<keyword evidence="2" id="KW-1185">Reference proteome</keyword>
<dbReference type="Proteomes" id="UP000308600">
    <property type="component" value="Unassembled WGS sequence"/>
</dbReference>
<sequence length="502" mass="57459">MTQAYASNDHERIDSQETEVITPVPAQSFIHLLPDELLEDIFLLSIDNFQPSSSSTKGILRTRSTILGVCQRWRDIGLSFSRLWSYIRVSVGKSQRTDRLISILEKQLTRAKGLPLTISIRSTRCCPEVVEALMPYSNQWYSFDLYAPSSMHRSFVLVKGKLALLHRLKLRIRSHWDWNTPPNFDIVSNIYHPAPSLKYMDTVDFANKIHTSFPFPWRHLTSWSGSISSINEIRRLATQVSDLQTLKLEEWVSPRPTHQYPVVKSNPEANLSLTHLEYLQIHIKSPSAERLNLSHLPACPRLRRLVIWQRVNRTTSDTEPLRLSHFLLSVSDSLTTFEYMTAYPITDVISLLGSSAPNLLVNLRINSDSTSVDVRKVFNQLRYLQSGDPAERWMPPAIFPRLENLHLSFNASVDLPNALVSTIRSRWPSDSSQILHPTARLRSVVLEFAPPREGSFSRSEKKLRELCQEFEGLEASLAVRKSIIFPWPCEPGLNEVGTMETY</sequence>
<name>A0ACD3B4P9_9AGAR</name>
<reference evidence="1 2" key="1">
    <citation type="journal article" date="2019" name="Nat. Ecol. Evol.">
        <title>Megaphylogeny resolves global patterns of mushroom evolution.</title>
        <authorList>
            <person name="Varga T."/>
            <person name="Krizsan K."/>
            <person name="Foldi C."/>
            <person name="Dima B."/>
            <person name="Sanchez-Garcia M."/>
            <person name="Sanchez-Ramirez S."/>
            <person name="Szollosi G.J."/>
            <person name="Szarkandi J.G."/>
            <person name="Papp V."/>
            <person name="Albert L."/>
            <person name="Andreopoulos W."/>
            <person name="Angelini C."/>
            <person name="Antonin V."/>
            <person name="Barry K.W."/>
            <person name="Bougher N.L."/>
            <person name="Buchanan P."/>
            <person name="Buyck B."/>
            <person name="Bense V."/>
            <person name="Catcheside P."/>
            <person name="Chovatia M."/>
            <person name="Cooper J."/>
            <person name="Damon W."/>
            <person name="Desjardin D."/>
            <person name="Finy P."/>
            <person name="Geml J."/>
            <person name="Haridas S."/>
            <person name="Hughes K."/>
            <person name="Justo A."/>
            <person name="Karasinski D."/>
            <person name="Kautmanova I."/>
            <person name="Kiss B."/>
            <person name="Kocsube S."/>
            <person name="Kotiranta H."/>
            <person name="LaButti K.M."/>
            <person name="Lechner B.E."/>
            <person name="Liimatainen K."/>
            <person name="Lipzen A."/>
            <person name="Lukacs Z."/>
            <person name="Mihaltcheva S."/>
            <person name="Morgado L.N."/>
            <person name="Niskanen T."/>
            <person name="Noordeloos M.E."/>
            <person name="Ohm R.A."/>
            <person name="Ortiz-Santana B."/>
            <person name="Ovrebo C."/>
            <person name="Racz N."/>
            <person name="Riley R."/>
            <person name="Savchenko A."/>
            <person name="Shiryaev A."/>
            <person name="Soop K."/>
            <person name="Spirin V."/>
            <person name="Szebenyi C."/>
            <person name="Tomsovsky M."/>
            <person name="Tulloss R.E."/>
            <person name="Uehling J."/>
            <person name="Grigoriev I.V."/>
            <person name="Vagvolgyi C."/>
            <person name="Papp T."/>
            <person name="Martin F.M."/>
            <person name="Miettinen O."/>
            <person name="Hibbett D.S."/>
            <person name="Nagy L.G."/>
        </authorList>
    </citation>
    <scope>NUCLEOTIDE SEQUENCE [LARGE SCALE GENOMIC DNA]</scope>
    <source>
        <strain evidence="1 2">NL-1719</strain>
    </source>
</reference>
<gene>
    <name evidence="1" type="ORF">BDN72DRAFT_876133</name>
</gene>
<organism evidence="1 2">
    <name type="scientific">Pluteus cervinus</name>
    <dbReference type="NCBI Taxonomy" id="181527"/>
    <lineage>
        <taxon>Eukaryota</taxon>
        <taxon>Fungi</taxon>
        <taxon>Dikarya</taxon>
        <taxon>Basidiomycota</taxon>
        <taxon>Agaricomycotina</taxon>
        <taxon>Agaricomycetes</taxon>
        <taxon>Agaricomycetidae</taxon>
        <taxon>Agaricales</taxon>
        <taxon>Pluteineae</taxon>
        <taxon>Pluteaceae</taxon>
        <taxon>Pluteus</taxon>
    </lineage>
</organism>
<accession>A0ACD3B4P9</accession>
<evidence type="ECO:0000313" key="2">
    <source>
        <dbReference type="Proteomes" id="UP000308600"/>
    </source>
</evidence>
<evidence type="ECO:0000313" key="1">
    <source>
        <dbReference type="EMBL" id="TFK73090.1"/>
    </source>
</evidence>
<protein>
    <submittedName>
        <fullName evidence="1">Uncharacterized protein</fullName>
    </submittedName>
</protein>
<proteinExistence type="predicted"/>